<evidence type="ECO:0000313" key="1">
    <source>
        <dbReference type="EMBL" id="KAJ4719928.1"/>
    </source>
</evidence>
<dbReference type="EMBL" id="CM051397">
    <property type="protein sequence ID" value="KAJ4719928.1"/>
    <property type="molecule type" value="Genomic_DNA"/>
</dbReference>
<dbReference type="Proteomes" id="UP001164539">
    <property type="component" value="Chromosome 4"/>
</dbReference>
<proteinExistence type="predicted"/>
<protein>
    <submittedName>
        <fullName evidence="1">Maternal effect embryo arrest 60</fullName>
    </submittedName>
</protein>
<gene>
    <name evidence="1" type="ORF">OWV82_007838</name>
</gene>
<sequence>MTTSIHLTALDGIVNVNSLFTLAVFLGLTWNPRDPSNSLIGDSACFPDPHVGEDMIAFHVYSFSSFLFSSLIALGLKQAIRLAKTSDWDSQSHFLGLVNKGLLRVGMLVSAVGSVSGCVFLMLALINLVQIKLGTLSCESGNGHSVAAIVPLVILVPAALLIYICLVLFSFFKS</sequence>
<evidence type="ECO:0000313" key="2">
    <source>
        <dbReference type="Proteomes" id="UP001164539"/>
    </source>
</evidence>
<comment type="caution">
    <text evidence="1">The sequence shown here is derived from an EMBL/GenBank/DDBJ whole genome shotgun (WGS) entry which is preliminary data.</text>
</comment>
<keyword evidence="2" id="KW-1185">Reference proteome</keyword>
<organism evidence="1 2">
    <name type="scientific">Melia azedarach</name>
    <name type="common">Chinaberry tree</name>
    <dbReference type="NCBI Taxonomy" id="155640"/>
    <lineage>
        <taxon>Eukaryota</taxon>
        <taxon>Viridiplantae</taxon>
        <taxon>Streptophyta</taxon>
        <taxon>Embryophyta</taxon>
        <taxon>Tracheophyta</taxon>
        <taxon>Spermatophyta</taxon>
        <taxon>Magnoliopsida</taxon>
        <taxon>eudicotyledons</taxon>
        <taxon>Gunneridae</taxon>
        <taxon>Pentapetalae</taxon>
        <taxon>rosids</taxon>
        <taxon>malvids</taxon>
        <taxon>Sapindales</taxon>
        <taxon>Meliaceae</taxon>
        <taxon>Melia</taxon>
    </lineage>
</organism>
<name>A0ACC1Y921_MELAZ</name>
<reference evidence="1 2" key="1">
    <citation type="journal article" date="2023" name="Science">
        <title>Complex scaffold remodeling in plant triterpene biosynthesis.</title>
        <authorList>
            <person name="De La Pena R."/>
            <person name="Hodgson H."/>
            <person name="Liu J.C."/>
            <person name="Stephenson M.J."/>
            <person name="Martin A.C."/>
            <person name="Owen C."/>
            <person name="Harkess A."/>
            <person name="Leebens-Mack J."/>
            <person name="Jimenez L.E."/>
            <person name="Osbourn A."/>
            <person name="Sattely E.S."/>
        </authorList>
    </citation>
    <scope>NUCLEOTIDE SEQUENCE [LARGE SCALE GENOMIC DNA]</scope>
    <source>
        <strain evidence="2">cv. JPN11</strain>
        <tissue evidence="1">Leaf</tissue>
    </source>
</reference>
<accession>A0ACC1Y921</accession>